<keyword evidence="2" id="KW-1185">Reference proteome</keyword>
<proteinExistence type="predicted"/>
<organism evidence="1 2">
    <name type="scientific">Stegodyphus mimosarum</name>
    <name type="common">African social velvet spider</name>
    <dbReference type="NCBI Taxonomy" id="407821"/>
    <lineage>
        <taxon>Eukaryota</taxon>
        <taxon>Metazoa</taxon>
        <taxon>Ecdysozoa</taxon>
        <taxon>Arthropoda</taxon>
        <taxon>Chelicerata</taxon>
        <taxon>Arachnida</taxon>
        <taxon>Araneae</taxon>
        <taxon>Araneomorphae</taxon>
        <taxon>Entelegynae</taxon>
        <taxon>Eresoidea</taxon>
        <taxon>Eresidae</taxon>
        <taxon>Stegodyphus</taxon>
    </lineage>
</organism>
<accession>A0A087UCM2</accession>
<evidence type="ECO:0000313" key="2">
    <source>
        <dbReference type="Proteomes" id="UP000054359"/>
    </source>
</evidence>
<dbReference type="EMBL" id="KK119222">
    <property type="protein sequence ID" value="KFM75111.1"/>
    <property type="molecule type" value="Genomic_DNA"/>
</dbReference>
<sequence length="40" mass="4702">MNFGQTFHFLFGMDVFLLSVVVKQKQHMKESEENNLSDLI</sequence>
<evidence type="ECO:0000313" key="1">
    <source>
        <dbReference type="EMBL" id="KFM75111.1"/>
    </source>
</evidence>
<protein>
    <submittedName>
        <fullName evidence="1">Uncharacterized protein</fullName>
    </submittedName>
</protein>
<dbReference type="AlphaFoldDB" id="A0A087UCM2"/>
<reference evidence="1 2" key="1">
    <citation type="submission" date="2013-11" db="EMBL/GenBank/DDBJ databases">
        <title>Genome sequencing of Stegodyphus mimosarum.</title>
        <authorList>
            <person name="Bechsgaard J."/>
        </authorList>
    </citation>
    <scope>NUCLEOTIDE SEQUENCE [LARGE SCALE GENOMIC DNA]</scope>
</reference>
<feature type="non-terminal residue" evidence="1">
    <location>
        <position position="40"/>
    </location>
</feature>
<gene>
    <name evidence="1" type="ORF">X975_12777</name>
</gene>
<name>A0A087UCM2_STEMI</name>
<dbReference type="Proteomes" id="UP000054359">
    <property type="component" value="Unassembled WGS sequence"/>
</dbReference>